<dbReference type="Proteomes" id="UP000199564">
    <property type="component" value="Unassembled WGS sequence"/>
</dbReference>
<dbReference type="PANTHER" id="PTHR37539:SF1">
    <property type="entry name" value="ER-BOUND OXYGENASE MPAB_MPAB'_RUBBER OXYGENASE CATALYTIC DOMAIN-CONTAINING PROTEIN"/>
    <property type="match status" value="1"/>
</dbReference>
<dbReference type="AlphaFoldDB" id="A0A1I5CW67"/>
<accession>A0A1I5CW67</accession>
<dbReference type="EMBL" id="FOVW01000002">
    <property type="protein sequence ID" value="SFN91202.1"/>
    <property type="molecule type" value="Genomic_DNA"/>
</dbReference>
<dbReference type="RefSeq" id="WP_091650807.1">
    <property type="nucleotide sequence ID" value="NZ_FOVW01000002.1"/>
</dbReference>
<keyword evidence="3" id="KW-1185">Reference proteome</keyword>
<dbReference type="STRING" id="226506.SAMN04488519_102418"/>
<sequence>MDKLKLYTNSNFQALRGQGDPLADEAVKSLVAKPEWIEIINSWEEIPQDIPEIFDSAVQKYFNFFNSSTDHYDLEVLKKGQLFFEKKGDSYLGMLGFYSLPYCYAFADGAEVLVRSNRIVNQIGERLGETAVFLMDIFAPGAFYEDKKAILTCAKVRLIHAFSRYFVEAYAKDWDLKFGKPVNQEDMLGTNLAFSYIVLRGLIKMGRRIDREESEAILAYWKWIGYLIGLETKNWPNTAREAIEVDRLIRKRQLRASNAGKQLIQALITYYKKSIPEPLLTERVEDILYFFLGKEASDALGIVPKNQLEGGILGLIFQYSGWKSYGGKKSYASIRRMMEQQQKEQFGKVMKIQLPVRNRS</sequence>
<gene>
    <name evidence="2" type="ORF">SAMN04488519_102418</name>
</gene>
<evidence type="ECO:0000313" key="3">
    <source>
        <dbReference type="Proteomes" id="UP000199564"/>
    </source>
</evidence>
<dbReference type="InterPro" id="IPR037473">
    <property type="entry name" value="Lcp-like"/>
</dbReference>
<protein>
    <recommendedName>
        <fullName evidence="1">ER-bound oxygenase mpaB/mpaB'/Rubber oxygenase catalytic domain-containing protein</fullName>
    </recommendedName>
</protein>
<dbReference type="PANTHER" id="PTHR37539">
    <property type="entry name" value="SECRETED PROTEIN-RELATED"/>
    <property type="match status" value="1"/>
</dbReference>
<dbReference type="InterPro" id="IPR018713">
    <property type="entry name" value="MPAB/Lcp_cat_dom"/>
</dbReference>
<proteinExistence type="predicted"/>
<evidence type="ECO:0000313" key="2">
    <source>
        <dbReference type="EMBL" id="SFN91202.1"/>
    </source>
</evidence>
<dbReference type="GO" id="GO:0016491">
    <property type="term" value="F:oxidoreductase activity"/>
    <property type="evidence" value="ECO:0007669"/>
    <property type="project" value="InterPro"/>
</dbReference>
<evidence type="ECO:0000259" key="1">
    <source>
        <dbReference type="Pfam" id="PF09995"/>
    </source>
</evidence>
<name>A0A1I5CW67_9BACT</name>
<dbReference type="Pfam" id="PF09995">
    <property type="entry name" value="MPAB_Lcp_cat"/>
    <property type="match status" value="1"/>
</dbReference>
<organism evidence="2 3">
    <name type="scientific">Algoriphagus ornithinivorans</name>
    <dbReference type="NCBI Taxonomy" id="226506"/>
    <lineage>
        <taxon>Bacteria</taxon>
        <taxon>Pseudomonadati</taxon>
        <taxon>Bacteroidota</taxon>
        <taxon>Cytophagia</taxon>
        <taxon>Cytophagales</taxon>
        <taxon>Cyclobacteriaceae</taxon>
        <taxon>Algoriphagus</taxon>
    </lineage>
</organism>
<feature type="domain" description="ER-bound oxygenase mpaB/mpaB'/Rubber oxygenase catalytic" evidence="1">
    <location>
        <begin position="118"/>
        <end position="303"/>
    </location>
</feature>
<reference evidence="3" key="1">
    <citation type="submission" date="2016-10" db="EMBL/GenBank/DDBJ databases">
        <authorList>
            <person name="Varghese N."/>
            <person name="Submissions S."/>
        </authorList>
    </citation>
    <scope>NUCLEOTIDE SEQUENCE [LARGE SCALE GENOMIC DNA]</scope>
    <source>
        <strain evidence="3">DSM 15282</strain>
    </source>
</reference>